<protein>
    <recommendedName>
        <fullName evidence="3">Peptidase</fullName>
    </recommendedName>
</protein>
<proteinExistence type="predicted"/>
<evidence type="ECO:0008006" key="3">
    <source>
        <dbReference type="Google" id="ProtNLM"/>
    </source>
</evidence>
<evidence type="ECO:0000313" key="2">
    <source>
        <dbReference type="Proteomes" id="UP000078070"/>
    </source>
</evidence>
<reference evidence="2" key="1">
    <citation type="submission" date="2016-05" db="EMBL/GenBank/DDBJ databases">
        <authorList>
            <person name="Baek K."/>
            <person name="Yang S.-J."/>
        </authorList>
    </citation>
    <scope>NUCLEOTIDE SEQUENCE [LARGE SCALE GENOMIC DNA]</scope>
    <source>
        <strain evidence="2">ST58-10</strain>
    </source>
</reference>
<evidence type="ECO:0000313" key="1">
    <source>
        <dbReference type="EMBL" id="ANG64966.1"/>
    </source>
</evidence>
<dbReference type="Proteomes" id="UP000078070">
    <property type="component" value="Chromosome"/>
</dbReference>
<sequence>MNEKTTELSAEQVRALTERWVEVMVVGENLCPFAAAVLKREQLRFAVSQACSAEAVARDFLQELALIQQAPEEEIATTLLILPTALGDFYDYLDALAQCEALIAEAGLEGVFQLASFHPRYRFGGVPADDISHWTNRSPYPMFHLLREGQMSRVLAHYPDPDAIPERNIAHLRALGREGLIRLFPPFADYCC</sequence>
<dbReference type="KEGG" id="mars:A8C75_22450"/>
<reference evidence="1 2" key="2">
    <citation type="journal article" date="2018" name="Int. J. Syst. Evol. Microbiol.">
        <title>Marinobacterium aestuarii sp. nov., a benzene-degrading marine bacterium isolated from estuary sediment.</title>
        <authorList>
            <person name="Bae S.S."/>
            <person name="Jung J."/>
            <person name="Chung D."/>
            <person name="Baek K."/>
        </authorList>
    </citation>
    <scope>NUCLEOTIDE SEQUENCE [LARGE SCALE GENOMIC DNA]</scope>
    <source>
        <strain evidence="1 2">ST58-10</strain>
    </source>
</reference>
<dbReference type="AlphaFoldDB" id="A0A1A9F421"/>
<accession>A0A1A9F421</accession>
<dbReference type="EMBL" id="CP015839">
    <property type="protein sequence ID" value="ANG64966.1"/>
    <property type="molecule type" value="Genomic_DNA"/>
</dbReference>
<dbReference type="OrthoDB" id="277390at2"/>
<keyword evidence="2" id="KW-1185">Reference proteome</keyword>
<name>A0A1A9F421_9GAMM</name>
<dbReference type="RefSeq" id="WP_067386728.1">
    <property type="nucleotide sequence ID" value="NZ_CP015839.1"/>
</dbReference>
<organism evidence="1 2">
    <name type="scientific">Marinobacterium aestuarii</name>
    <dbReference type="NCBI Taxonomy" id="1821621"/>
    <lineage>
        <taxon>Bacteria</taxon>
        <taxon>Pseudomonadati</taxon>
        <taxon>Pseudomonadota</taxon>
        <taxon>Gammaproteobacteria</taxon>
        <taxon>Oceanospirillales</taxon>
        <taxon>Oceanospirillaceae</taxon>
        <taxon>Marinobacterium</taxon>
    </lineage>
</organism>
<dbReference type="Pfam" id="PF07209">
    <property type="entry name" value="DUF1415"/>
    <property type="match status" value="1"/>
</dbReference>
<dbReference type="STRING" id="1821621.A8C75_22450"/>
<gene>
    <name evidence="1" type="ORF">A8C75_22450</name>
</gene>
<dbReference type="InterPro" id="IPR009858">
    <property type="entry name" value="DUF1415"/>
</dbReference>